<evidence type="ECO:0000256" key="1">
    <source>
        <dbReference type="ARBA" id="ARBA00005495"/>
    </source>
</evidence>
<keyword evidence="6" id="KW-1185">Reference proteome</keyword>
<evidence type="ECO:0000313" key="6">
    <source>
        <dbReference type="Proteomes" id="UP000503003"/>
    </source>
</evidence>
<evidence type="ECO:0000259" key="4">
    <source>
        <dbReference type="PROSITE" id="PS51891"/>
    </source>
</evidence>
<dbReference type="Gene3D" id="2.170.150.70">
    <property type="match status" value="1"/>
</dbReference>
<dbReference type="PANTHER" id="PTHR28620">
    <property type="entry name" value="CENTROMERE PROTEIN V"/>
    <property type="match status" value="1"/>
</dbReference>
<evidence type="ECO:0000256" key="2">
    <source>
        <dbReference type="ARBA" id="ARBA00022723"/>
    </source>
</evidence>
<dbReference type="GO" id="GO:0016846">
    <property type="term" value="F:carbon-sulfur lyase activity"/>
    <property type="evidence" value="ECO:0007669"/>
    <property type="project" value="InterPro"/>
</dbReference>
<dbReference type="PROSITE" id="PS51891">
    <property type="entry name" value="CENP_V_GFA"/>
    <property type="match status" value="1"/>
</dbReference>
<dbReference type="Proteomes" id="UP000503003">
    <property type="component" value="Chromosome 2"/>
</dbReference>
<dbReference type="GO" id="GO:0046872">
    <property type="term" value="F:metal ion binding"/>
    <property type="evidence" value="ECO:0007669"/>
    <property type="project" value="UniProtKB-KW"/>
</dbReference>
<protein>
    <submittedName>
        <fullName evidence="5">Aldehyde-activating protein</fullName>
    </submittedName>
</protein>
<dbReference type="Pfam" id="PF04828">
    <property type="entry name" value="GFA"/>
    <property type="match status" value="1"/>
</dbReference>
<comment type="similarity">
    <text evidence="1">Belongs to the Gfa family.</text>
</comment>
<dbReference type="InterPro" id="IPR011057">
    <property type="entry name" value="Mss4-like_sf"/>
</dbReference>
<keyword evidence="3" id="KW-0862">Zinc</keyword>
<reference evidence="5 6" key="1">
    <citation type="submission" date="2020-02" db="EMBL/GenBank/DDBJ databases">
        <title>A complete genome of a marine bacterium Vibrio sp. ZWAL4003 isolated from the mangrove sediment with the ability to degrade polysaccharides.</title>
        <authorList>
            <person name="Wu J."/>
            <person name="Qu W."/>
            <person name="Zeng R."/>
        </authorList>
    </citation>
    <scope>NUCLEOTIDE SEQUENCE [LARGE SCALE GENOMIC DNA]</scope>
    <source>
        <strain evidence="5 6">ZWAL4003</strain>
    </source>
</reference>
<sequence>MLTGHCHCGNITLKIPHLSKTATECNCSICSRYAAIWGYFKDSEVKIITKENNVGDYSWGDKDIIFHHCTNCGCITHYSSANKSNSERVAVNYRMFNPTILTTIKIRHFDGAVSWTYID</sequence>
<gene>
    <name evidence="5" type="ORF">G5S32_18500</name>
</gene>
<dbReference type="PANTHER" id="PTHR28620:SF1">
    <property type="entry name" value="CENP-V_GFA DOMAIN-CONTAINING PROTEIN"/>
    <property type="match status" value="1"/>
</dbReference>
<name>A0A6G7CQX1_9VIBR</name>
<evidence type="ECO:0000256" key="3">
    <source>
        <dbReference type="ARBA" id="ARBA00022833"/>
    </source>
</evidence>
<dbReference type="EMBL" id="CP049332">
    <property type="protein sequence ID" value="QIH44547.1"/>
    <property type="molecule type" value="Genomic_DNA"/>
</dbReference>
<dbReference type="AlphaFoldDB" id="A0A6G7CQX1"/>
<dbReference type="InterPro" id="IPR052355">
    <property type="entry name" value="CENP-V-like"/>
</dbReference>
<keyword evidence="2" id="KW-0479">Metal-binding</keyword>
<proteinExistence type="inferred from homology"/>
<organism evidence="5 6">
    <name type="scientific">Vibrio ziniensis</name>
    <dbReference type="NCBI Taxonomy" id="2711221"/>
    <lineage>
        <taxon>Bacteria</taxon>
        <taxon>Pseudomonadati</taxon>
        <taxon>Pseudomonadota</taxon>
        <taxon>Gammaproteobacteria</taxon>
        <taxon>Vibrionales</taxon>
        <taxon>Vibrionaceae</taxon>
        <taxon>Vibrio</taxon>
    </lineage>
</organism>
<dbReference type="InterPro" id="IPR006913">
    <property type="entry name" value="CENP-V/GFA"/>
</dbReference>
<dbReference type="KEGG" id="vzi:G5S32_18500"/>
<dbReference type="SUPFAM" id="SSF51316">
    <property type="entry name" value="Mss4-like"/>
    <property type="match status" value="1"/>
</dbReference>
<feature type="domain" description="CENP-V/GFA" evidence="4">
    <location>
        <begin position="2"/>
        <end position="116"/>
    </location>
</feature>
<evidence type="ECO:0000313" key="5">
    <source>
        <dbReference type="EMBL" id="QIH44547.1"/>
    </source>
</evidence>
<accession>A0A6G7CQX1</accession>